<protein>
    <recommendedName>
        <fullName evidence="1">PilZ domain-containing protein</fullName>
    </recommendedName>
</protein>
<dbReference type="Proteomes" id="UP000002216">
    <property type="component" value="Chromosome"/>
</dbReference>
<reference evidence="2 3" key="1">
    <citation type="journal article" date="2009" name="Stand. Genomic Sci.">
        <title>Complete genome sequence of Desulfomicrobium baculatum type strain (X).</title>
        <authorList>
            <person name="Copeland A."/>
            <person name="Spring S."/>
            <person name="Goker M."/>
            <person name="Schneider S."/>
            <person name="Lapidus A."/>
            <person name="Del Rio T.G."/>
            <person name="Tice H."/>
            <person name="Cheng J.F."/>
            <person name="Chen F."/>
            <person name="Nolan M."/>
            <person name="Bruce D."/>
            <person name="Goodwin L."/>
            <person name="Pitluck S."/>
            <person name="Ivanova N."/>
            <person name="Mavrommatis K."/>
            <person name="Ovchinnikova G."/>
            <person name="Pati A."/>
            <person name="Chen A."/>
            <person name="Palaniappan K."/>
            <person name="Land M."/>
            <person name="Hauser L."/>
            <person name="Chang Y.J."/>
            <person name="Jeffries C.C."/>
            <person name="Meincke L."/>
            <person name="Sims D."/>
            <person name="Brettin T."/>
            <person name="Detter J.C."/>
            <person name="Han C."/>
            <person name="Chain P."/>
            <person name="Bristow J."/>
            <person name="Eisen J.A."/>
            <person name="Markowitz V."/>
            <person name="Hugenholtz P."/>
            <person name="Kyrpides N.C."/>
            <person name="Klenk H.P."/>
            <person name="Lucas S."/>
        </authorList>
    </citation>
    <scope>NUCLEOTIDE SEQUENCE [LARGE SCALE GENOMIC DNA]</scope>
    <source>
        <strain evidence="3">DSM 4028 / VKM B-1378 / X</strain>
    </source>
</reference>
<dbReference type="Pfam" id="PF07238">
    <property type="entry name" value="PilZ"/>
    <property type="match status" value="1"/>
</dbReference>
<dbReference type="RefSeq" id="WP_015773935.1">
    <property type="nucleotide sequence ID" value="NC_013173.1"/>
</dbReference>
<dbReference type="GO" id="GO:0035438">
    <property type="term" value="F:cyclic-di-GMP binding"/>
    <property type="evidence" value="ECO:0007669"/>
    <property type="project" value="InterPro"/>
</dbReference>
<dbReference type="HOGENOM" id="CLU_2117043_0_0_7"/>
<evidence type="ECO:0000259" key="1">
    <source>
        <dbReference type="Pfam" id="PF07238"/>
    </source>
</evidence>
<accession>C7LW26</accession>
<evidence type="ECO:0000313" key="2">
    <source>
        <dbReference type="EMBL" id="ACU89844.1"/>
    </source>
</evidence>
<evidence type="ECO:0000313" key="3">
    <source>
        <dbReference type="Proteomes" id="UP000002216"/>
    </source>
</evidence>
<keyword evidence="3" id="KW-1185">Reference proteome</keyword>
<dbReference type="AlphaFoldDB" id="C7LW26"/>
<sequence length="114" mass="13142">MRVRNKGDNREKNRIPQEAIIRFCTGEQEECRLARMINYSSTGMYLELNYPPPKLGANLLIEVLEEDALLDPLVEYQNPKTCYYAKVVWKKNLPDSNAEFGVGLRYLSSVPQES</sequence>
<name>C7LW26_DESBD</name>
<proteinExistence type="predicted"/>
<dbReference type="OrthoDB" id="5471582at2"/>
<organism evidence="2 3">
    <name type="scientific">Desulfomicrobium baculatum (strain DSM 4028 / VKM B-1378 / X)</name>
    <name type="common">Desulfovibrio baculatus</name>
    <dbReference type="NCBI Taxonomy" id="525897"/>
    <lineage>
        <taxon>Bacteria</taxon>
        <taxon>Pseudomonadati</taxon>
        <taxon>Thermodesulfobacteriota</taxon>
        <taxon>Desulfovibrionia</taxon>
        <taxon>Desulfovibrionales</taxon>
        <taxon>Desulfomicrobiaceae</taxon>
        <taxon>Desulfomicrobium</taxon>
    </lineage>
</organism>
<gene>
    <name evidence="2" type="ordered locus">Dbac_1753</name>
</gene>
<dbReference type="KEGG" id="dba:Dbac_1753"/>
<dbReference type="InterPro" id="IPR009875">
    <property type="entry name" value="PilZ_domain"/>
</dbReference>
<dbReference type="EMBL" id="CP001629">
    <property type="protein sequence ID" value="ACU89844.1"/>
    <property type="molecule type" value="Genomic_DNA"/>
</dbReference>
<feature type="domain" description="PilZ" evidence="1">
    <location>
        <begin position="9"/>
        <end position="107"/>
    </location>
</feature>